<dbReference type="PROSITE" id="PS51708">
    <property type="entry name" value="CHAD"/>
    <property type="match status" value="1"/>
</dbReference>
<dbReference type="RefSeq" id="WP_013236167.1">
    <property type="nucleotide sequence ID" value="NC_014323.1"/>
</dbReference>
<sequence>METELKLLIAPAHTQAFIRHPLIKRYALAAPRIKDQIGTYFDTPDLLLRGNDAGLRVRRTGKEYIQTLKAGGGVSGGLHQRHEWESLVEGEQPDLAVLRELVDSDAPWARKVFSRQTAARLTPIFSTRIQRMVWDLKLDDGAEVECVLDRGTVEHGALQTEVCEIELELKSGEATSLLGFALRLLQDLPLRIGIQSKAQRGYTLFHQARQGDAAASSSATRAQPLQLTRKMPLEQAFLAVIGNCVAQIQANDIADQDSGDIERLHQMRVGLRRLRSAFTLFGQVITLPAALESEFEWIAEAIGTARDWDVLATETLPLLEMPTAAGVDLDAVRKAALIQAGKEHALAVHAVASPRYTVLVLQFNRWLLQRGWRENQGQEQDQAAPSALAQPLARFARQMLQRDQKRLSKRGAHLEESDRARHRTRIAAKKMRYDVEFFQALYGEKNSRAYLKALARLQDHLGQQNDLVVADALLQQLQQGQTRQAPSIAWVRGFLAGQTRDGHAHTRRLWKKWQSQELPR</sequence>
<gene>
    <name evidence="3" type="ordered locus">Hsero_4241</name>
</gene>
<dbReference type="PANTHER" id="PTHR39569">
    <property type="entry name" value="INORGANIC TRIPHOSPHATASE"/>
    <property type="match status" value="1"/>
</dbReference>
<dbReference type="GO" id="GO:0050355">
    <property type="term" value="F:inorganic triphosphate phosphatase activity"/>
    <property type="evidence" value="ECO:0007669"/>
    <property type="project" value="InterPro"/>
</dbReference>
<name>D8IUH8_HERSS</name>
<dbReference type="GO" id="GO:0046872">
    <property type="term" value="F:metal ion binding"/>
    <property type="evidence" value="ECO:0007669"/>
    <property type="project" value="TreeGrafter"/>
</dbReference>
<dbReference type="CDD" id="cd07756">
    <property type="entry name" value="CYTH-like_Pase_CHAD"/>
    <property type="match status" value="1"/>
</dbReference>
<evidence type="ECO:0000259" key="2">
    <source>
        <dbReference type="PROSITE" id="PS51708"/>
    </source>
</evidence>
<dbReference type="Gene3D" id="2.40.320.10">
    <property type="entry name" value="Hypothetical Protein Pfu-838710-001"/>
    <property type="match status" value="1"/>
</dbReference>
<dbReference type="InterPro" id="IPR023577">
    <property type="entry name" value="CYTH_domain"/>
</dbReference>
<dbReference type="SMART" id="SM01118">
    <property type="entry name" value="CYTH"/>
    <property type="match status" value="1"/>
</dbReference>
<proteinExistence type="predicted"/>
<feature type="domain" description="CHAD" evidence="2">
    <location>
        <begin position="230"/>
        <end position="520"/>
    </location>
</feature>
<organism evidence="3 4">
    <name type="scientific">Herbaspirillum seropedicae (strain SmR1)</name>
    <dbReference type="NCBI Taxonomy" id="757424"/>
    <lineage>
        <taxon>Bacteria</taxon>
        <taxon>Pseudomonadati</taxon>
        <taxon>Pseudomonadota</taxon>
        <taxon>Betaproteobacteria</taxon>
        <taxon>Burkholderiales</taxon>
        <taxon>Oxalobacteraceae</taxon>
        <taxon>Herbaspirillum</taxon>
    </lineage>
</organism>
<dbReference type="PANTHER" id="PTHR39569:SF1">
    <property type="entry name" value="INORGANIC TRIPHOSPHATASE"/>
    <property type="match status" value="1"/>
</dbReference>
<dbReference type="InterPro" id="IPR007899">
    <property type="entry name" value="CHAD_dom"/>
</dbReference>
<dbReference type="SUPFAM" id="SSF55154">
    <property type="entry name" value="CYTH-like phosphatases"/>
    <property type="match status" value="1"/>
</dbReference>
<dbReference type="eggNOG" id="COG5607">
    <property type="taxonomic scope" value="Bacteria"/>
</dbReference>
<evidence type="ECO:0000313" key="4">
    <source>
        <dbReference type="Proteomes" id="UP000000329"/>
    </source>
</evidence>
<dbReference type="Pfam" id="PF01928">
    <property type="entry name" value="CYTH"/>
    <property type="match status" value="1"/>
</dbReference>
<dbReference type="InterPro" id="IPR038186">
    <property type="entry name" value="CHAD_dom_sf"/>
</dbReference>
<dbReference type="EMBL" id="CP002039">
    <property type="protein sequence ID" value="ADJ65710.1"/>
    <property type="molecule type" value="Genomic_DNA"/>
</dbReference>
<dbReference type="Proteomes" id="UP000000329">
    <property type="component" value="Chromosome"/>
</dbReference>
<dbReference type="PROSITE" id="PS51707">
    <property type="entry name" value="CYTH"/>
    <property type="match status" value="1"/>
</dbReference>
<dbReference type="GeneID" id="29389844"/>
<dbReference type="SMART" id="SM00880">
    <property type="entry name" value="CHAD"/>
    <property type="match status" value="1"/>
</dbReference>
<evidence type="ECO:0008006" key="5">
    <source>
        <dbReference type="Google" id="ProtNLM"/>
    </source>
</evidence>
<accession>D8IUH8</accession>
<dbReference type="HOGENOM" id="CLU_040400_3_0_4"/>
<reference evidence="3 4" key="1">
    <citation type="submission" date="2010-04" db="EMBL/GenBank/DDBJ databases">
        <title>The genome of Herbaspirillum seropedicae SmR1, an endophytic, nitrogen-fixing, plant-growth promoting beta-Proteobacteria.</title>
        <authorList>
            <person name="Pedrosa F.O."/>
            <person name="Monteiro R.A."/>
            <person name="Wassem R."/>
            <person name="Cruz L.M."/>
            <person name="Ayub R.A."/>
            <person name="Colauto N.B."/>
            <person name="Fernandez M.A."/>
            <person name="Fungaro M.H.P."/>
            <person name="Grisard E.C."/>
            <person name="Hungria M."/>
            <person name="Madeira H.M.F."/>
            <person name="Nodari R.O."/>
            <person name="Osaku C.A."/>
            <person name="Petzl-Erler M.L."/>
            <person name="Terenzi H."/>
            <person name="Vieira L.G.E."/>
            <person name="Almeida M.I.M."/>
            <person name="Alves L.R."/>
            <person name="Arantes O.M.N."/>
            <person name="Balsanelli E."/>
            <person name="Barcellos F.G."/>
            <person name="Baura V.A."/>
            <person name="Binde D.R."/>
            <person name="Campo R.J."/>
            <person name="Chubatsu L.S."/>
            <person name="Chueire L.M.O."/>
            <person name="Ciferri R.R."/>
            <person name="Correa L.C."/>
            <person name="da Conceicao Silva J.L."/>
            <person name="Dabul A.N.G."/>
            <person name="Dambros B.P."/>
            <person name="Faoro H."/>
            <person name="Favetti A."/>
            <person name="Friedermann G."/>
            <person name="Furlaneto M.C."/>
            <person name="Gasques L.S."/>
            <person name="Gimenes C.C.T."/>
            <person name="Gioppo N.M.R."/>
            <person name="Glienke-Blanco C."/>
            <person name="Godoy L.P."/>
            <person name="Guerra M.P."/>
            <person name="Karp S."/>
            <person name="Kava-Cordeiro V."/>
            <person name="Margarido V.P."/>
            <person name="Mathioni S.M."/>
            <person name="Menck-Soares M.A."/>
            <person name="Murace N.K."/>
            <person name="Nicolas M.F."/>
            <person name="Oliveira C.E.C."/>
            <person name="Pagnan N.A.B."/>
            <person name="Pamphile J.A."/>
            <person name="Patussi E.V."/>
            <person name="Pereira L.F.P."/>
            <person name="Pereira-Ferrari L."/>
            <person name="Pinto F.G.S."/>
            <person name="Precoma C."/>
            <person name="Prioli A.J."/>
            <person name="Prioli S.M.A.P."/>
            <person name="Raittz R.T."/>
            <person name="Ramos H.J.O."/>
            <person name="Ribeiro E.M.S.F."/>
            <person name="Rigo L.U."/>
            <person name="Rocha C.L.M.S.C."/>
            <person name="Rocha S.N."/>
            <person name="Santos K."/>
            <person name="Satori D."/>
            <person name="Silva A.G."/>
            <person name="Simao R.C.G."/>
            <person name="Soares M.A.M."/>
            <person name="Souza E.M."/>
            <person name="Steffens M.B.R."/>
            <person name="Steindel M."/>
            <person name="Tadra-Sfeir M.Z."/>
            <person name="Takahashi E.K."/>
            <person name="Torres R.A."/>
            <person name="Valle J.S."/>
            <person name="Vernal J.I."/>
            <person name="Vilas-Boas L.A."/>
            <person name="Watanabe M.A.E."/>
            <person name="Weiss V.A."/>
            <person name="Yates M.A."/>
            <person name="Souza E.M."/>
        </authorList>
    </citation>
    <scope>NUCLEOTIDE SEQUENCE [LARGE SCALE GENOMIC DNA]</scope>
    <source>
        <strain evidence="3 4">SmR1</strain>
    </source>
</reference>
<evidence type="ECO:0000259" key="1">
    <source>
        <dbReference type="PROSITE" id="PS51707"/>
    </source>
</evidence>
<keyword evidence="4" id="KW-1185">Reference proteome</keyword>
<dbReference type="eggNOG" id="COG3025">
    <property type="taxonomic scope" value="Bacteria"/>
</dbReference>
<dbReference type="InterPro" id="IPR033469">
    <property type="entry name" value="CYTH-like_dom_sf"/>
</dbReference>
<dbReference type="KEGG" id="hse:Hsero_4241"/>
<feature type="domain" description="CYTH" evidence="1">
    <location>
        <begin position="1"/>
        <end position="208"/>
    </location>
</feature>
<dbReference type="Pfam" id="PF05235">
    <property type="entry name" value="CHAD"/>
    <property type="match status" value="1"/>
</dbReference>
<protein>
    <recommendedName>
        <fullName evidence="5">Inorganic triphosphatase</fullName>
    </recommendedName>
</protein>
<dbReference type="InterPro" id="IPR039013">
    <property type="entry name" value="YgiF"/>
</dbReference>
<dbReference type="AlphaFoldDB" id="D8IUH8"/>
<dbReference type="STRING" id="757424.Hsero_4241"/>
<dbReference type="Gene3D" id="1.40.20.10">
    <property type="entry name" value="CHAD domain"/>
    <property type="match status" value="1"/>
</dbReference>
<dbReference type="OrthoDB" id="3034217at2"/>
<evidence type="ECO:0000313" key="3">
    <source>
        <dbReference type="EMBL" id="ADJ65710.1"/>
    </source>
</evidence>